<evidence type="ECO:0000313" key="2">
    <source>
        <dbReference type="EMBL" id="PQA87006.1"/>
    </source>
</evidence>
<keyword evidence="1" id="KW-1133">Transmembrane helix</keyword>
<keyword evidence="1" id="KW-0472">Membrane</keyword>
<dbReference type="GO" id="GO:0005886">
    <property type="term" value="C:plasma membrane"/>
    <property type="evidence" value="ECO:0007669"/>
    <property type="project" value="TreeGrafter"/>
</dbReference>
<dbReference type="EMBL" id="PJCH01000010">
    <property type="protein sequence ID" value="PQA87006.1"/>
    <property type="molecule type" value="Genomic_DNA"/>
</dbReference>
<dbReference type="InterPro" id="IPR016833">
    <property type="entry name" value="Put_Na-Bile_cotransptr"/>
</dbReference>
<dbReference type="PANTHER" id="PTHR18640:SF5">
    <property type="entry name" value="SODIUM_BILE ACID COTRANSPORTER 7"/>
    <property type="match status" value="1"/>
</dbReference>
<sequence>MTSEQLGGGEVPAKRPLWVALTPDVFTLALVGTVVLASLFPARGGFVAATDIVGRCAIILLFFLHGANLSRKSVIAGVRDWRLHLIVFGSTFLLFPVIGLALSPLSGRVIDSSLYAGLLFLCCLPSTVQSSIAFTSIARGNVPAAVCSASLSNLSGVFITPLLAGLLLSRHSAVSFDSWTSIVGSILAPFLVGQLFQTRLGPILARHKSVVGIVDRGSVLIMVYAAFGKAMVNGIWSSISPDQLAILVGVCFVVLMIVMFAMRSVSRYLNLSLADEATVVFCGSKKSLITGVPMASILFPAASVGAVVLPLMIFHQMQLIVCAFVARAYRHEADRQLASGVKPAAP</sequence>
<protein>
    <submittedName>
        <fullName evidence="2">Bile acid:sodium symporter</fullName>
    </submittedName>
</protein>
<feature type="transmembrane region" description="Helical" evidence="1">
    <location>
        <begin position="52"/>
        <end position="69"/>
    </location>
</feature>
<feature type="transmembrane region" description="Helical" evidence="1">
    <location>
        <begin position="179"/>
        <end position="197"/>
    </location>
</feature>
<evidence type="ECO:0000313" key="3">
    <source>
        <dbReference type="Proteomes" id="UP000239504"/>
    </source>
</evidence>
<dbReference type="PIRSF" id="PIRSF026166">
    <property type="entry name" value="UCP026166"/>
    <property type="match status" value="1"/>
</dbReference>
<dbReference type="InterPro" id="IPR038770">
    <property type="entry name" value="Na+/solute_symporter_sf"/>
</dbReference>
<dbReference type="AlphaFoldDB" id="A0A2S7K3E3"/>
<feature type="transmembrane region" description="Helical" evidence="1">
    <location>
        <begin position="244"/>
        <end position="262"/>
    </location>
</feature>
<keyword evidence="3" id="KW-1185">Reference proteome</keyword>
<gene>
    <name evidence="2" type="ORF">CW354_13170</name>
</gene>
<keyword evidence="1" id="KW-0812">Transmembrane</keyword>
<feature type="transmembrane region" description="Helical" evidence="1">
    <location>
        <begin position="143"/>
        <end position="167"/>
    </location>
</feature>
<dbReference type="OrthoDB" id="9792271at2"/>
<proteinExistence type="predicted"/>
<organism evidence="2 3">
    <name type="scientific">Hyphococcus luteus</name>
    <dbReference type="NCBI Taxonomy" id="2058213"/>
    <lineage>
        <taxon>Bacteria</taxon>
        <taxon>Pseudomonadati</taxon>
        <taxon>Pseudomonadota</taxon>
        <taxon>Alphaproteobacteria</taxon>
        <taxon>Parvularculales</taxon>
        <taxon>Parvularculaceae</taxon>
        <taxon>Hyphococcus</taxon>
    </lineage>
</organism>
<dbReference type="PANTHER" id="PTHR18640">
    <property type="entry name" value="SOLUTE CARRIER FAMILY 10 MEMBER 7"/>
    <property type="match status" value="1"/>
</dbReference>
<accession>A0A2S7K3E3</accession>
<name>A0A2S7K3E3_9PROT</name>
<comment type="caution">
    <text evidence="2">The sequence shown here is derived from an EMBL/GenBank/DDBJ whole genome shotgun (WGS) entry which is preliminary data.</text>
</comment>
<dbReference type="Pfam" id="PF13593">
    <property type="entry name" value="SBF_like"/>
    <property type="match status" value="1"/>
</dbReference>
<feature type="transmembrane region" description="Helical" evidence="1">
    <location>
        <begin position="114"/>
        <end position="137"/>
    </location>
</feature>
<feature type="transmembrane region" description="Helical" evidence="1">
    <location>
        <begin position="81"/>
        <end position="102"/>
    </location>
</feature>
<feature type="transmembrane region" description="Helical" evidence="1">
    <location>
        <begin position="20"/>
        <end position="40"/>
    </location>
</feature>
<reference evidence="2 3" key="1">
    <citation type="submission" date="2017-12" db="EMBL/GenBank/DDBJ databases">
        <authorList>
            <person name="Hurst M.R.H."/>
        </authorList>
    </citation>
    <scope>NUCLEOTIDE SEQUENCE [LARGE SCALE GENOMIC DNA]</scope>
    <source>
        <strain evidence="2 3">SY-3-19</strain>
    </source>
</reference>
<dbReference type="RefSeq" id="WP_104830564.1">
    <property type="nucleotide sequence ID" value="NZ_PJCH01000010.1"/>
</dbReference>
<feature type="transmembrane region" description="Helical" evidence="1">
    <location>
        <begin position="209"/>
        <end position="232"/>
    </location>
</feature>
<evidence type="ECO:0000256" key="1">
    <source>
        <dbReference type="SAM" id="Phobius"/>
    </source>
</evidence>
<feature type="transmembrane region" description="Helical" evidence="1">
    <location>
        <begin position="297"/>
        <end position="326"/>
    </location>
</feature>
<dbReference type="Gene3D" id="1.20.1530.20">
    <property type="match status" value="1"/>
</dbReference>
<dbReference type="Proteomes" id="UP000239504">
    <property type="component" value="Unassembled WGS sequence"/>
</dbReference>